<reference evidence="8" key="1">
    <citation type="submission" date="2020-02" db="EMBL/GenBank/DDBJ databases">
        <authorList>
            <person name="Meier V. D."/>
        </authorList>
    </citation>
    <scope>NUCLEOTIDE SEQUENCE</scope>
    <source>
        <strain evidence="8">AVDCRST_MAG07</strain>
    </source>
</reference>
<evidence type="ECO:0000256" key="6">
    <source>
        <dbReference type="SAM" id="SignalP"/>
    </source>
</evidence>
<dbReference type="Pfam" id="PF07995">
    <property type="entry name" value="GSDH"/>
    <property type="match status" value="1"/>
</dbReference>
<sequence>MQALTACLSLLLTALLPAPSAVAAVPAGFAETVLATDLRLGTGMEFAPDGRLFVLSQDGVVRIVSDGRLLPTPFLRLPGVDARGERGLLGLTFDPAFAVNGYVYLYYTVGGTSPHNRVSRVVASGDVALTSGGALVETVLMELEPLRSDSFIHNGGALAFGPDGMLHIAVGDNAAGARAQTLDNRFGKILRIARNGTVPLDNPFVGRGAEGANRAIWALGLRNPFALTFSRAGVLHINDVGQNAWEEVDVGRAGANYGWPTTEGPTTDSRFTSPLYAYAHSGTGVTGCAITGGAFYEPPVPGYPSDHVGDYFFADYCSNWIKRRDASGTVSDVVTSSAANPIAVEVGPDGDVHYLTRRPDSGSTLVRVDFTGGSAATITGQPSSTTVSVGEPAVFSVTAVGAAPLSYQWQRNGVDVPGATAATYRLASATSTDSGARFRVVVRNATSTATSAAATLTVTSDRRPSAVISTPAAGATYAGGTTITFAGSGSDPEDGTLPATALTWRIDFHHADHTHPFLPPVSGVSSGSAAVPVSGHVDSNVWYRIHLQVRDSAGLVGESFRDVVPRTAGLTVTTVPAGLRVDVDGQPRTAPYTESAVVGLRRSLAAPLVQQAGGVEYEFAGWSDGGAASHDITTAATATTYTATYRARGRILTLTPAADTTARQQAPTTAGGALSSLAADTQSVTGDPATRVTSYLRFSVPALAAGESIASAALSLQVTNATGDGPELWRTADSWSESALTWAAGQPARTGTAAVGDFGSMATGRVSTPVTGVTGAGQVSLQLFADSGDGVTVASREAVAESRPQLRLLVRTASGPSAPTSVTAVRSDAARTATLRWAPPTTDGGTAITGYRVSRDGFDTAAVGPWSTTVAATARELTFTGLAPGSTYLLAVQAVTAGTTGPAGTALVTMAGRTLTLVATADTMAREQVPTTAYGSATTLLADGQEVSGVPSRVSSYLRFPVPALAAGESVAASRLVLRVTNPTTDGPVLWRTATSWSESALTWSSGQPVRTGTAAVGDFPALANGRATTQVAGVTGAGEVSLQLHAPTGDGVAFSSREVPAAADRPTLVVSVAPPP</sequence>
<dbReference type="InterPro" id="IPR036116">
    <property type="entry name" value="FN3_sf"/>
</dbReference>
<gene>
    <name evidence="8" type="ORF">AVDCRST_MAG07-1014</name>
</gene>
<protein>
    <recommendedName>
        <fullName evidence="7">Fibronectin type-III domain-containing protein</fullName>
    </recommendedName>
</protein>
<feature type="chain" id="PRO_5026669629" description="Fibronectin type-III domain-containing protein" evidence="6">
    <location>
        <begin position="24"/>
        <end position="1077"/>
    </location>
</feature>
<keyword evidence="4" id="KW-0378">Hydrolase</keyword>
<dbReference type="CDD" id="cd00063">
    <property type="entry name" value="FN3"/>
    <property type="match status" value="1"/>
</dbReference>
<dbReference type="Gene3D" id="2.60.40.10">
    <property type="entry name" value="Immunoglobulins"/>
    <property type="match status" value="2"/>
</dbReference>
<dbReference type="GO" id="GO:0000272">
    <property type="term" value="P:polysaccharide catabolic process"/>
    <property type="evidence" value="ECO:0007669"/>
    <property type="project" value="UniProtKB-KW"/>
</dbReference>
<dbReference type="InterPro" id="IPR013783">
    <property type="entry name" value="Ig-like_fold"/>
</dbReference>
<dbReference type="PROSITE" id="PS50853">
    <property type="entry name" value="FN3"/>
    <property type="match status" value="1"/>
</dbReference>
<keyword evidence="2" id="KW-0964">Secreted</keyword>
<dbReference type="Gene3D" id="2.120.10.30">
    <property type="entry name" value="TolB, C-terminal domain"/>
    <property type="match status" value="1"/>
</dbReference>
<dbReference type="InterPro" id="IPR003599">
    <property type="entry name" value="Ig_sub"/>
</dbReference>
<proteinExistence type="predicted"/>
<dbReference type="Pfam" id="PF24517">
    <property type="entry name" value="CBM96"/>
    <property type="match status" value="2"/>
</dbReference>
<dbReference type="SUPFAM" id="SSF49265">
    <property type="entry name" value="Fibronectin type III"/>
    <property type="match status" value="1"/>
</dbReference>
<evidence type="ECO:0000259" key="7">
    <source>
        <dbReference type="PROSITE" id="PS50853"/>
    </source>
</evidence>
<dbReference type="GO" id="GO:0016798">
    <property type="term" value="F:hydrolase activity, acting on glycosyl bonds"/>
    <property type="evidence" value="ECO:0007669"/>
    <property type="project" value="UniProtKB-KW"/>
</dbReference>
<feature type="signal peptide" evidence="6">
    <location>
        <begin position="1"/>
        <end position="23"/>
    </location>
</feature>
<evidence type="ECO:0000256" key="1">
    <source>
        <dbReference type="ARBA" id="ARBA00004613"/>
    </source>
</evidence>
<name>A0A6J4KF09_9ACTN</name>
<comment type="subcellular location">
    <subcellularLocation>
        <location evidence="1">Secreted</location>
    </subcellularLocation>
</comment>
<organism evidence="8">
    <name type="scientific">uncultured Frankineae bacterium</name>
    <dbReference type="NCBI Taxonomy" id="437475"/>
    <lineage>
        <taxon>Bacteria</taxon>
        <taxon>Bacillati</taxon>
        <taxon>Actinomycetota</taxon>
        <taxon>Actinomycetes</taxon>
        <taxon>Frankiales</taxon>
        <taxon>environmental samples</taxon>
    </lineage>
</organism>
<keyword evidence="4" id="KW-0326">Glycosidase</keyword>
<dbReference type="InterPro" id="IPR055372">
    <property type="entry name" value="CBM96"/>
</dbReference>
<dbReference type="PANTHER" id="PTHR19328:SF13">
    <property type="entry name" value="HIPL1 PROTEIN"/>
    <property type="match status" value="1"/>
</dbReference>
<dbReference type="SMART" id="SM00409">
    <property type="entry name" value="IG"/>
    <property type="match status" value="1"/>
</dbReference>
<dbReference type="SUPFAM" id="SSF50952">
    <property type="entry name" value="Soluble quinoprotein glucose dehydrogenase"/>
    <property type="match status" value="1"/>
</dbReference>
<keyword evidence="5" id="KW-0624">Polysaccharide degradation</keyword>
<dbReference type="InterPro" id="IPR012938">
    <property type="entry name" value="Glc/Sorbosone_DH"/>
</dbReference>
<evidence type="ECO:0000313" key="8">
    <source>
        <dbReference type="EMBL" id="CAA9302934.1"/>
    </source>
</evidence>
<dbReference type="GO" id="GO:0005576">
    <property type="term" value="C:extracellular region"/>
    <property type="evidence" value="ECO:0007669"/>
    <property type="project" value="UniProtKB-SubCell"/>
</dbReference>
<evidence type="ECO:0000256" key="3">
    <source>
        <dbReference type="ARBA" id="ARBA00022729"/>
    </source>
</evidence>
<accession>A0A6J4KF09</accession>
<evidence type="ECO:0000256" key="4">
    <source>
        <dbReference type="ARBA" id="ARBA00023295"/>
    </source>
</evidence>
<keyword evidence="3 6" id="KW-0732">Signal</keyword>
<dbReference type="SMART" id="SM00060">
    <property type="entry name" value="FN3"/>
    <property type="match status" value="1"/>
</dbReference>
<dbReference type="InterPro" id="IPR003961">
    <property type="entry name" value="FN3_dom"/>
</dbReference>
<dbReference type="InterPro" id="IPR011042">
    <property type="entry name" value="6-blade_b-propeller_TolB-like"/>
</dbReference>
<dbReference type="AlphaFoldDB" id="A0A6J4KF09"/>
<dbReference type="InterPro" id="IPR036179">
    <property type="entry name" value="Ig-like_dom_sf"/>
</dbReference>
<dbReference type="EMBL" id="CADCUB010000001">
    <property type="protein sequence ID" value="CAA9302934.1"/>
    <property type="molecule type" value="Genomic_DNA"/>
</dbReference>
<dbReference type="PANTHER" id="PTHR19328">
    <property type="entry name" value="HEDGEHOG-INTERACTING PROTEIN"/>
    <property type="match status" value="1"/>
</dbReference>
<feature type="domain" description="Fibronectin type-III" evidence="7">
    <location>
        <begin position="818"/>
        <end position="914"/>
    </location>
</feature>
<dbReference type="NCBIfam" id="NF033679">
    <property type="entry name" value="DNRLRE_dom"/>
    <property type="match status" value="2"/>
</dbReference>
<dbReference type="Pfam" id="PF00041">
    <property type="entry name" value="fn3"/>
    <property type="match status" value="1"/>
</dbReference>
<keyword evidence="5" id="KW-0119">Carbohydrate metabolism</keyword>
<evidence type="ECO:0000256" key="2">
    <source>
        <dbReference type="ARBA" id="ARBA00022525"/>
    </source>
</evidence>
<dbReference type="InterPro" id="IPR011041">
    <property type="entry name" value="Quinoprot_gluc/sorb_DH_b-prop"/>
</dbReference>
<evidence type="ECO:0000256" key="5">
    <source>
        <dbReference type="ARBA" id="ARBA00023326"/>
    </source>
</evidence>
<dbReference type="SUPFAM" id="SSF48726">
    <property type="entry name" value="Immunoglobulin"/>
    <property type="match status" value="1"/>
</dbReference>